<sequence length="194" mass="21891">MYAVVCLWKFGFQCPTSPLLPPRKVPLEYLIHTSCTDPIPQPAAARTPRLHQPSAVTHLFYAHVRKATDTEFNVFMLGRDLILLNVLQQVVQQLFAQLLSFLRHNTSRNSWFTFIAIAGKRFLRLVVQTLALNPGDMMCLRLVVQLVLSADIADIIVADHNFFQSAMLTSSSLIPALLNNRDAKVMVADSRFLQ</sequence>
<evidence type="ECO:0000313" key="1">
    <source>
        <dbReference type="EMBL" id="KZV55132.1"/>
    </source>
</evidence>
<protein>
    <submittedName>
        <fullName evidence="1">Uncharacterized protein</fullName>
    </submittedName>
</protein>
<gene>
    <name evidence="1" type="ORF">F511_29943</name>
</gene>
<name>A0A2Z7D681_9LAMI</name>
<dbReference type="AlphaFoldDB" id="A0A2Z7D681"/>
<accession>A0A2Z7D681</accession>
<dbReference type="EMBL" id="KQ989006">
    <property type="protein sequence ID" value="KZV55132.1"/>
    <property type="molecule type" value="Genomic_DNA"/>
</dbReference>
<dbReference type="Proteomes" id="UP000250235">
    <property type="component" value="Unassembled WGS sequence"/>
</dbReference>
<keyword evidence="2" id="KW-1185">Reference proteome</keyword>
<reference evidence="1 2" key="1">
    <citation type="journal article" date="2015" name="Proc. Natl. Acad. Sci. U.S.A.">
        <title>The resurrection genome of Boea hygrometrica: A blueprint for survival of dehydration.</title>
        <authorList>
            <person name="Xiao L."/>
            <person name="Yang G."/>
            <person name="Zhang L."/>
            <person name="Yang X."/>
            <person name="Zhao S."/>
            <person name="Ji Z."/>
            <person name="Zhou Q."/>
            <person name="Hu M."/>
            <person name="Wang Y."/>
            <person name="Chen M."/>
            <person name="Xu Y."/>
            <person name="Jin H."/>
            <person name="Xiao X."/>
            <person name="Hu G."/>
            <person name="Bao F."/>
            <person name="Hu Y."/>
            <person name="Wan P."/>
            <person name="Li L."/>
            <person name="Deng X."/>
            <person name="Kuang T."/>
            <person name="Xiang C."/>
            <person name="Zhu J.K."/>
            <person name="Oliver M.J."/>
            <person name="He Y."/>
        </authorList>
    </citation>
    <scope>NUCLEOTIDE SEQUENCE [LARGE SCALE GENOMIC DNA]</scope>
    <source>
        <strain evidence="2">cv. XS01</strain>
    </source>
</reference>
<proteinExistence type="predicted"/>
<evidence type="ECO:0000313" key="2">
    <source>
        <dbReference type="Proteomes" id="UP000250235"/>
    </source>
</evidence>
<organism evidence="1 2">
    <name type="scientific">Dorcoceras hygrometricum</name>
    <dbReference type="NCBI Taxonomy" id="472368"/>
    <lineage>
        <taxon>Eukaryota</taxon>
        <taxon>Viridiplantae</taxon>
        <taxon>Streptophyta</taxon>
        <taxon>Embryophyta</taxon>
        <taxon>Tracheophyta</taxon>
        <taxon>Spermatophyta</taxon>
        <taxon>Magnoliopsida</taxon>
        <taxon>eudicotyledons</taxon>
        <taxon>Gunneridae</taxon>
        <taxon>Pentapetalae</taxon>
        <taxon>asterids</taxon>
        <taxon>lamiids</taxon>
        <taxon>Lamiales</taxon>
        <taxon>Gesneriaceae</taxon>
        <taxon>Didymocarpoideae</taxon>
        <taxon>Trichosporeae</taxon>
        <taxon>Loxocarpinae</taxon>
        <taxon>Dorcoceras</taxon>
    </lineage>
</organism>